<accession>A0ABD3VPU9</accession>
<protein>
    <submittedName>
        <fullName evidence="1">Uncharacterized protein</fullName>
    </submittedName>
</protein>
<organism evidence="1 2">
    <name type="scientific">Sinanodonta woodiana</name>
    <name type="common">Chinese pond mussel</name>
    <name type="synonym">Anodonta woodiana</name>
    <dbReference type="NCBI Taxonomy" id="1069815"/>
    <lineage>
        <taxon>Eukaryota</taxon>
        <taxon>Metazoa</taxon>
        <taxon>Spiralia</taxon>
        <taxon>Lophotrochozoa</taxon>
        <taxon>Mollusca</taxon>
        <taxon>Bivalvia</taxon>
        <taxon>Autobranchia</taxon>
        <taxon>Heteroconchia</taxon>
        <taxon>Palaeoheterodonta</taxon>
        <taxon>Unionida</taxon>
        <taxon>Unionoidea</taxon>
        <taxon>Unionidae</taxon>
        <taxon>Unioninae</taxon>
        <taxon>Sinanodonta</taxon>
    </lineage>
</organism>
<reference evidence="1 2" key="1">
    <citation type="submission" date="2024-11" db="EMBL/GenBank/DDBJ databases">
        <title>Chromosome-level genome assembly of the freshwater bivalve Anodonta woodiana.</title>
        <authorList>
            <person name="Chen X."/>
        </authorList>
    </citation>
    <scope>NUCLEOTIDE SEQUENCE [LARGE SCALE GENOMIC DNA]</scope>
    <source>
        <strain evidence="1">MN2024</strain>
        <tissue evidence="1">Gills</tissue>
    </source>
</reference>
<name>A0ABD3VPU9_SINWO</name>
<dbReference type="EMBL" id="JBJQND010000010">
    <property type="protein sequence ID" value="KAL3863502.1"/>
    <property type="molecule type" value="Genomic_DNA"/>
</dbReference>
<evidence type="ECO:0000313" key="1">
    <source>
        <dbReference type="EMBL" id="KAL3863502.1"/>
    </source>
</evidence>
<dbReference type="Proteomes" id="UP001634394">
    <property type="component" value="Unassembled WGS sequence"/>
</dbReference>
<feature type="non-terminal residue" evidence="1">
    <location>
        <position position="64"/>
    </location>
</feature>
<proteinExistence type="predicted"/>
<feature type="non-terminal residue" evidence="1">
    <location>
        <position position="1"/>
    </location>
</feature>
<sequence length="64" mass="7785">DDRSSTRYGSIKDGSVLYPRYYPDWYSKAYVCSWERENEDGEGHYHPAYEYHFRDPILYDNTCF</sequence>
<dbReference type="AlphaFoldDB" id="A0ABD3VPU9"/>
<gene>
    <name evidence="1" type="ORF">ACJMK2_005256</name>
</gene>
<keyword evidence="2" id="KW-1185">Reference proteome</keyword>
<evidence type="ECO:0000313" key="2">
    <source>
        <dbReference type="Proteomes" id="UP001634394"/>
    </source>
</evidence>
<comment type="caution">
    <text evidence="1">The sequence shown here is derived from an EMBL/GenBank/DDBJ whole genome shotgun (WGS) entry which is preliminary data.</text>
</comment>